<feature type="region of interest" description="Disordered" evidence="1">
    <location>
        <begin position="64"/>
        <end position="140"/>
    </location>
</feature>
<name>A0A8T2Z2H9_POPDE</name>
<gene>
    <name evidence="2" type="ORF">H0E87_008934</name>
</gene>
<evidence type="ECO:0000313" key="2">
    <source>
        <dbReference type="EMBL" id="KAH8511558.1"/>
    </source>
</evidence>
<evidence type="ECO:0000256" key="1">
    <source>
        <dbReference type="SAM" id="MobiDB-lite"/>
    </source>
</evidence>
<dbReference type="EMBL" id="JACEGQ020000004">
    <property type="protein sequence ID" value="KAH8511558.1"/>
    <property type="molecule type" value="Genomic_DNA"/>
</dbReference>
<protein>
    <submittedName>
        <fullName evidence="2">Uncharacterized protein</fullName>
    </submittedName>
</protein>
<feature type="compositionally biased region" description="Polar residues" evidence="1">
    <location>
        <begin position="77"/>
        <end position="93"/>
    </location>
</feature>
<feature type="compositionally biased region" description="Acidic residues" evidence="1">
    <location>
        <begin position="18"/>
        <end position="27"/>
    </location>
</feature>
<dbReference type="AlphaFoldDB" id="A0A8T2Z2H9"/>
<feature type="compositionally biased region" description="Polar residues" evidence="1">
    <location>
        <begin position="29"/>
        <end position="39"/>
    </location>
</feature>
<feature type="compositionally biased region" description="Low complexity" evidence="1">
    <location>
        <begin position="111"/>
        <end position="130"/>
    </location>
</feature>
<sequence>MAEDQDWDLYACLDSLTFDDDDDDDGESNPFSFQNLASQPRNNNCLQELQDSYKPFLPSFTTSTVLQGDHTHPCPTHRNSLAGSTRNKVQQPAQKPENKESEHPISADRGSCSSPLSATSLSPRTTLSAPIYNIEAVGNE</sequence>
<organism evidence="2 3">
    <name type="scientific">Populus deltoides</name>
    <name type="common">Eastern poplar</name>
    <name type="synonym">Eastern cottonwood</name>
    <dbReference type="NCBI Taxonomy" id="3696"/>
    <lineage>
        <taxon>Eukaryota</taxon>
        <taxon>Viridiplantae</taxon>
        <taxon>Streptophyta</taxon>
        <taxon>Embryophyta</taxon>
        <taxon>Tracheophyta</taxon>
        <taxon>Spermatophyta</taxon>
        <taxon>Magnoliopsida</taxon>
        <taxon>eudicotyledons</taxon>
        <taxon>Gunneridae</taxon>
        <taxon>Pentapetalae</taxon>
        <taxon>rosids</taxon>
        <taxon>fabids</taxon>
        <taxon>Malpighiales</taxon>
        <taxon>Salicaceae</taxon>
        <taxon>Saliceae</taxon>
        <taxon>Populus</taxon>
    </lineage>
</organism>
<accession>A0A8T2Z2H9</accession>
<proteinExistence type="predicted"/>
<reference evidence="2" key="1">
    <citation type="journal article" date="2021" name="J. Hered.">
        <title>Genome Assembly of Salicaceae Populus deltoides (Eastern Cottonwood) I-69 Based on Nanopore Sequencing and Hi-C Technologies.</title>
        <authorList>
            <person name="Bai S."/>
            <person name="Wu H."/>
            <person name="Zhang J."/>
            <person name="Pan Z."/>
            <person name="Zhao W."/>
            <person name="Li Z."/>
            <person name="Tong C."/>
        </authorList>
    </citation>
    <scope>NUCLEOTIDE SEQUENCE</scope>
    <source>
        <tissue evidence="2">Leaf</tissue>
    </source>
</reference>
<keyword evidence="3" id="KW-1185">Reference proteome</keyword>
<feature type="compositionally biased region" description="Basic and acidic residues" evidence="1">
    <location>
        <begin position="96"/>
        <end position="106"/>
    </location>
</feature>
<evidence type="ECO:0000313" key="3">
    <source>
        <dbReference type="Proteomes" id="UP000807159"/>
    </source>
</evidence>
<comment type="caution">
    <text evidence="2">The sequence shown here is derived from an EMBL/GenBank/DDBJ whole genome shotgun (WGS) entry which is preliminary data.</text>
</comment>
<dbReference type="Proteomes" id="UP000807159">
    <property type="component" value="Chromosome 4"/>
</dbReference>
<feature type="region of interest" description="Disordered" evidence="1">
    <location>
        <begin position="18"/>
        <end position="39"/>
    </location>
</feature>